<evidence type="ECO:0000313" key="1">
    <source>
        <dbReference type="EMBL" id="KAI9510870.1"/>
    </source>
</evidence>
<reference evidence="1" key="1">
    <citation type="submission" date="2021-03" db="EMBL/GenBank/DDBJ databases">
        <title>Evolutionary priming and transition to the ectomycorrhizal habit in an iconic lineage of mushroom-forming fungi: is preadaptation a requirement?</title>
        <authorList>
            <consortium name="DOE Joint Genome Institute"/>
            <person name="Looney B.P."/>
            <person name="Miyauchi S."/>
            <person name="Morin E."/>
            <person name="Drula E."/>
            <person name="Courty P.E."/>
            <person name="Chicoki N."/>
            <person name="Fauchery L."/>
            <person name="Kohler A."/>
            <person name="Kuo A."/>
            <person name="LaButti K."/>
            <person name="Pangilinan J."/>
            <person name="Lipzen A."/>
            <person name="Riley R."/>
            <person name="Andreopoulos W."/>
            <person name="He G."/>
            <person name="Johnson J."/>
            <person name="Barry K.W."/>
            <person name="Grigoriev I.V."/>
            <person name="Nagy L."/>
            <person name="Hibbett D."/>
            <person name="Henrissat B."/>
            <person name="Matheny P.B."/>
            <person name="Labbe J."/>
            <person name="Martin A.F."/>
        </authorList>
    </citation>
    <scope>NUCLEOTIDE SEQUENCE</scope>
    <source>
        <strain evidence="1">BPL698</strain>
    </source>
</reference>
<comment type="caution">
    <text evidence="1">The sequence shown here is derived from an EMBL/GenBank/DDBJ whole genome shotgun (WGS) entry which is preliminary data.</text>
</comment>
<evidence type="ECO:0000313" key="2">
    <source>
        <dbReference type="Proteomes" id="UP001207468"/>
    </source>
</evidence>
<accession>A0ACC0UHR7</accession>
<name>A0ACC0UHR7_9AGAM</name>
<organism evidence="1 2">
    <name type="scientific">Russula earlei</name>
    <dbReference type="NCBI Taxonomy" id="71964"/>
    <lineage>
        <taxon>Eukaryota</taxon>
        <taxon>Fungi</taxon>
        <taxon>Dikarya</taxon>
        <taxon>Basidiomycota</taxon>
        <taxon>Agaricomycotina</taxon>
        <taxon>Agaricomycetes</taxon>
        <taxon>Russulales</taxon>
        <taxon>Russulaceae</taxon>
        <taxon>Russula</taxon>
    </lineage>
</organism>
<dbReference type="Proteomes" id="UP001207468">
    <property type="component" value="Unassembled WGS sequence"/>
</dbReference>
<gene>
    <name evidence="1" type="ORF">F5148DRAFT_1175618</name>
</gene>
<sequence length="322" mass="35832">MNGDHLEQLVLSGKLFQNPSRSSSPARSDSSGSNGSGGASDKPWSRQVDGKGGTHAQQVDSIGMGPGRTGVKGVIRDRNEAAAREHSRKAEELAELAARMERANMGGMTFLEERNERVGLERRERGRFGHLREVGLKGFVPAVEEDRNVWVVVHIYDTSLERCDAINELLSRLARDHPDTKFIRCRASVIGFALNPNAKPKNSRLPSSTYLSKSRTSPRFAEPDEDDPYGSDTDEPTVPDMLSEEEEEEEDVDTDMLPTVLVYHSGQLVHNWVRVDWEAGLLGIDELLKRHNIIHSTRNEGPLSVPLNDDDDLVFSAPQHEF</sequence>
<keyword evidence="2" id="KW-1185">Reference proteome</keyword>
<protein>
    <submittedName>
        <fullName evidence="1">Uncharacterized protein</fullName>
    </submittedName>
</protein>
<proteinExistence type="predicted"/>
<dbReference type="EMBL" id="JAGFNK010000032">
    <property type="protein sequence ID" value="KAI9510870.1"/>
    <property type="molecule type" value="Genomic_DNA"/>
</dbReference>